<dbReference type="FunFam" id="2.60.40.10:FF:000480">
    <property type="entry name" value="Collagen, type XII, alpha 1"/>
    <property type="match status" value="1"/>
</dbReference>
<evidence type="ECO:0000256" key="5">
    <source>
        <dbReference type="ARBA" id="ARBA00023119"/>
    </source>
</evidence>
<dbReference type="PROSITE" id="PS50853">
    <property type="entry name" value="FN3"/>
    <property type="match status" value="4"/>
</dbReference>
<dbReference type="CDD" id="cd00063">
    <property type="entry name" value="FN3"/>
    <property type="match status" value="5"/>
</dbReference>
<dbReference type="InterPro" id="IPR036116">
    <property type="entry name" value="FN3_sf"/>
</dbReference>
<dbReference type="FunFam" id="2.60.40.10:FF:000444">
    <property type="entry name" value="Collagen alpha-1(XIV) chain isoform X2"/>
    <property type="match status" value="1"/>
</dbReference>
<feature type="region of interest" description="Disordered" evidence="7">
    <location>
        <begin position="1422"/>
        <end position="1537"/>
    </location>
</feature>
<evidence type="ECO:0000313" key="11">
    <source>
        <dbReference type="Ensembl" id="ENSECRP00000013041.1"/>
    </source>
</evidence>
<reference evidence="11" key="3">
    <citation type="submission" date="2025-09" db="UniProtKB">
        <authorList>
            <consortium name="Ensembl"/>
        </authorList>
    </citation>
    <scope>IDENTIFICATION</scope>
</reference>
<dbReference type="InterPro" id="IPR002035">
    <property type="entry name" value="VWF_A"/>
</dbReference>
<evidence type="ECO:0000259" key="10">
    <source>
        <dbReference type="PROSITE" id="PS50853"/>
    </source>
</evidence>
<sequence>MPPLCKLLVSCLPLFACHVFEVVCEGKLKLTVLSEDRLQMKWKEAEGSHHGYKVRVKPLAGVSEHEMMLKTNTAKATVAGLVSAQEYALQIFVLNGTQELLFAKRKFSIDNLREESKERNSKRNQRKPKDYSPTVSGNENGSKVLESPSVVLYKESSLPAKESQSEVPTDKTSKGQKKNRTGGKDSVKGEKKNKEKESQVKEQPGKTMVKQGAESSADPGKPFICETAVPADIVILVDGSWSIGRSNFKRVREFLENLMMSFNIGWHKTRIALTQYSGDPRTEWNLNNFSSNAEIQTAVRNFRYKGGNTFTGLALMHVLEENLKAESGARPSAPQFVILVTDGKSQDDANAAAQKLKSKNIEIIAVGVKNADEAELKQIASEPIELNVFNVVDFHLLNLLVDRLARIVCGRIEERTKMKGGEKPTQATSEVYPGATNLTFSEHTSWSFYVGWKPPILTVHKYRLVYHNAEGGDPQEVVLNGTVSGLVLKGLSSNTKYMVSVFPVYESKVGEGLSGSTSTLPLSPPTHLQIYGARHNSLKVKWHPTEGATEYMVLYSPVNEEEPDDGKEMKLGPNERDVELNFLLPMKEYSVSVYALYGDEPSDPVTATAFTQPLNPPESLIFSEVTHSSVRVSWAPVSDNVNQYQVTYITNRGSDVKQVDVVGSSVLLKNLSSLSNYLVTVRSVYNEVLSEPLISNVTTLKVPSPSNLRVTNFASGKVDLQWTPAADDVVSYQIKWISLSGGKLREHIVGGDQVSTVLEGVENNAEYQISLSALYADGAQSEAVAARYSTFSRSAPANLVIDSETPTSFMVRWDHPNSHVHQYRVAYNPLRGEQTEQIVMVPGKLNSAKLESLLPDTKYSVQVTAVYSNREEGSAQTQGKTSSLRVTSLKVYKSDHSSVCAGWKLSHEATSYRILIESLKDKKTREDILSQVTNSHCFLNLEPDTVYRISIFSQLQSAEGDPVTVLHSTSAAPAKAPSVSKFQLQNNEICPEITVRKSLVKAFDMMQAFGLTRAEHFSVDGVSVEPFVFTGSPAFTIHKDIQLTQNTRFVHPAGLPREYTISFVIRLLQETPKEAFAVWQITDEDFQPQVGVVFDPVKRTLKYFSLDFRGNLQEVLFNHSEVKKLFYGSYHKVHLVVSQSRVELHVDCQQVSQKPVVPAGHIPITGFEVLGKMVRTRGPRSGSAPFQIQAFEIVCNTSWASEDLCCEIPALRDEEICPAPEYSCTCSTSVKGVPGPPGPQGKAGPRGPRGERGEPGPKGEPGPPGMTGQDGSEGPLGSHGPRGITVRGPAGPPGERGEKGETGKPGSQGPPGPQGPKGKSGMPGPKGIRGLEGTPGAPGTTGLPGFQGMPGLRGNTGERGPPGAVGPIGLPGRKGERGEKGEPQSMATIYQLVTQTCEQLVHTHVLRFDSLLHELSKNPAPLQEIVGAPGEPGIPGLMGSPGQKGPPGPTGLPGDPGKVGYPGEQGRSGPVGEKGSPGPNVQGPGGSVGPPGPPGEMKTGTQGPKGAEGQPGLAGHPGSRGVPGEPGAPGGCDNSGCNRGDSYFYF</sequence>
<dbReference type="Pfam" id="PF01391">
    <property type="entry name" value="Collagen"/>
    <property type="match status" value="3"/>
</dbReference>
<comment type="subcellular location">
    <subcellularLocation>
        <location evidence="1">Secreted</location>
        <location evidence="1">Extracellular space</location>
    </subcellularLocation>
</comment>
<keyword evidence="4" id="KW-0677">Repeat</keyword>
<evidence type="ECO:0008006" key="13">
    <source>
        <dbReference type="Google" id="ProtNLM"/>
    </source>
</evidence>
<feature type="compositionally biased region" description="Low complexity" evidence="7">
    <location>
        <begin position="1316"/>
        <end position="1344"/>
    </location>
</feature>
<dbReference type="GO" id="GO:0005581">
    <property type="term" value="C:collagen trimer"/>
    <property type="evidence" value="ECO:0007669"/>
    <property type="project" value="UniProtKB-KW"/>
</dbReference>
<feature type="compositionally biased region" description="Basic and acidic residues" evidence="7">
    <location>
        <begin position="1373"/>
        <end position="1382"/>
    </location>
</feature>
<dbReference type="InterPro" id="IPR013783">
    <property type="entry name" value="Ig-like_fold"/>
</dbReference>
<dbReference type="SUPFAM" id="SSF49265">
    <property type="entry name" value="Fibronectin type III"/>
    <property type="match status" value="5"/>
</dbReference>
<proteinExistence type="predicted"/>
<dbReference type="InterPro" id="IPR013320">
    <property type="entry name" value="ConA-like_dom_sf"/>
</dbReference>
<keyword evidence="2" id="KW-0964">Secreted</keyword>
<evidence type="ECO:0000256" key="1">
    <source>
        <dbReference type="ARBA" id="ARBA00004239"/>
    </source>
</evidence>
<feature type="domain" description="Fibronectin type-III" evidence="10">
    <location>
        <begin position="795"/>
        <end position="887"/>
    </location>
</feature>
<dbReference type="InterPro" id="IPR036465">
    <property type="entry name" value="vWFA_dom_sf"/>
</dbReference>
<dbReference type="FunFam" id="2.60.40.10:FF:000234">
    <property type="entry name" value="Collagen, type XII, alpha 1"/>
    <property type="match status" value="1"/>
</dbReference>
<dbReference type="SMART" id="SM00210">
    <property type="entry name" value="TSPN"/>
    <property type="match status" value="1"/>
</dbReference>
<keyword evidence="3 8" id="KW-0732">Signal</keyword>
<dbReference type="Ensembl" id="ENSECRT00000013271.1">
    <property type="protein sequence ID" value="ENSECRP00000013041.1"/>
    <property type="gene ID" value="ENSECRG00000008716.1"/>
</dbReference>
<keyword evidence="6" id="KW-0325">Glycoprotein</keyword>
<organism evidence="11 12">
    <name type="scientific">Erpetoichthys calabaricus</name>
    <name type="common">Rope fish</name>
    <name type="synonym">Calamoichthys calabaricus</name>
    <dbReference type="NCBI Taxonomy" id="27687"/>
    <lineage>
        <taxon>Eukaryota</taxon>
        <taxon>Metazoa</taxon>
        <taxon>Chordata</taxon>
        <taxon>Craniata</taxon>
        <taxon>Vertebrata</taxon>
        <taxon>Euteleostomi</taxon>
        <taxon>Actinopterygii</taxon>
        <taxon>Polypteriformes</taxon>
        <taxon>Polypteridae</taxon>
        <taxon>Erpetoichthys</taxon>
    </lineage>
</organism>
<dbReference type="Gene3D" id="2.60.120.200">
    <property type="match status" value="1"/>
</dbReference>
<feature type="chain" id="PRO_5034968358" description="Collagen alpha-1(XX) chain" evidence="8">
    <location>
        <begin position="20"/>
        <end position="1546"/>
    </location>
</feature>
<dbReference type="PANTHER" id="PTHR46708:SF2">
    <property type="entry name" value="FIBRONECTIN TYPE-III DOMAIN-CONTAINING PROTEIN"/>
    <property type="match status" value="1"/>
</dbReference>
<dbReference type="Pfam" id="PF00041">
    <property type="entry name" value="fn3"/>
    <property type="match status" value="5"/>
</dbReference>
<dbReference type="CDD" id="cd01482">
    <property type="entry name" value="vWA_collagen_alphaI-XII-like"/>
    <property type="match status" value="1"/>
</dbReference>
<evidence type="ECO:0000256" key="6">
    <source>
        <dbReference type="ARBA" id="ARBA00023180"/>
    </source>
</evidence>
<dbReference type="SUPFAM" id="SSF49899">
    <property type="entry name" value="Concanavalin A-like lectins/glucanases"/>
    <property type="match status" value="1"/>
</dbReference>
<evidence type="ECO:0000313" key="12">
    <source>
        <dbReference type="Proteomes" id="UP000694620"/>
    </source>
</evidence>
<feature type="compositionally biased region" description="Basic and acidic residues" evidence="7">
    <location>
        <begin position="1248"/>
        <end position="1257"/>
    </location>
</feature>
<dbReference type="InterPro" id="IPR008160">
    <property type="entry name" value="Collagen"/>
</dbReference>
<feature type="region of interest" description="Disordered" evidence="7">
    <location>
        <begin position="113"/>
        <end position="218"/>
    </location>
</feature>
<dbReference type="SMART" id="SM00060">
    <property type="entry name" value="FN3"/>
    <property type="match status" value="7"/>
</dbReference>
<dbReference type="PANTHER" id="PTHR46708">
    <property type="entry name" value="TENASCIN"/>
    <property type="match status" value="1"/>
</dbReference>
<feature type="signal peptide" evidence="8">
    <location>
        <begin position="1"/>
        <end position="19"/>
    </location>
</feature>
<feature type="region of interest" description="Disordered" evidence="7">
    <location>
        <begin position="1229"/>
        <end position="1383"/>
    </location>
</feature>
<dbReference type="GeneTree" id="ENSGT00940000153769"/>
<dbReference type="InterPro" id="IPR048287">
    <property type="entry name" value="TSPN-like_N"/>
</dbReference>
<gene>
    <name evidence="11" type="primary">LOC114659314</name>
</gene>
<reference evidence="11" key="2">
    <citation type="submission" date="2025-08" db="UniProtKB">
        <authorList>
            <consortium name="Ensembl"/>
        </authorList>
    </citation>
    <scope>IDENTIFICATION</scope>
</reference>
<evidence type="ECO:0000256" key="2">
    <source>
        <dbReference type="ARBA" id="ARBA00022525"/>
    </source>
</evidence>
<feature type="compositionally biased region" description="Basic and acidic residues" evidence="7">
    <location>
        <begin position="182"/>
        <end position="204"/>
    </location>
</feature>
<feature type="domain" description="Fibronectin type-III" evidence="10">
    <location>
        <begin position="434"/>
        <end position="523"/>
    </location>
</feature>
<evidence type="ECO:0000256" key="3">
    <source>
        <dbReference type="ARBA" id="ARBA00022729"/>
    </source>
</evidence>
<feature type="domain" description="Fibronectin type-III" evidence="10">
    <location>
        <begin position="616"/>
        <end position="705"/>
    </location>
</feature>
<dbReference type="Gene3D" id="2.60.40.10">
    <property type="entry name" value="Immunoglobulins"/>
    <property type="match status" value="7"/>
</dbReference>
<feature type="domain" description="Fibronectin type-III" evidence="10">
    <location>
        <begin position="524"/>
        <end position="614"/>
    </location>
</feature>
<dbReference type="Gene3D" id="3.40.50.410">
    <property type="entry name" value="von Willebrand factor, type A domain"/>
    <property type="match status" value="1"/>
</dbReference>
<accession>A0A8C4SDK7</accession>
<evidence type="ECO:0000256" key="7">
    <source>
        <dbReference type="SAM" id="MobiDB-lite"/>
    </source>
</evidence>
<reference evidence="11" key="1">
    <citation type="submission" date="2021-06" db="EMBL/GenBank/DDBJ databases">
        <authorList>
            <consortium name="Wellcome Sanger Institute Data Sharing"/>
        </authorList>
    </citation>
    <scope>NUCLEOTIDE SEQUENCE [LARGE SCALE GENOMIC DNA]</scope>
</reference>
<dbReference type="GO" id="GO:0005576">
    <property type="term" value="C:extracellular region"/>
    <property type="evidence" value="ECO:0007669"/>
    <property type="project" value="UniProtKB-SubCell"/>
</dbReference>
<dbReference type="Pfam" id="PF00092">
    <property type="entry name" value="VWA"/>
    <property type="match status" value="1"/>
</dbReference>
<dbReference type="PRINTS" id="PR00453">
    <property type="entry name" value="VWFADOMAIN"/>
</dbReference>
<dbReference type="Proteomes" id="UP000694620">
    <property type="component" value="Chromosome 10"/>
</dbReference>
<dbReference type="FunFam" id="2.60.40.10:FF:000953">
    <property type="entry name" value="Collagen, type XX, alpha 1"/>
    <property type="match status" value="1"/>
</dbReference>
<name>A0A8C4SDK7_ERPCA</name>
<dbReference type="SMART" id="SM00327">
    <property type="entry name" value="VWA"/>
    <property type="match status" value="1"/>
</dbReference>
<dbReference type="InterPro" id="IPR050991">
    <property type="entry name" value="ECM_Regulatory_Proteins"/>
</dbReference>
<dbReference type="PROSITE" id="PS50234">
    <property type="entry name" value="VWFA"/>
    <property type="match status" value="1"/>
</dbReference>
<evidence type="ECO:0000259" key="9">
    <source>
        <dbReference type="PROSITE" id="PS50234"/>
    </source>
</evidence>
<dbReference type="SUPFAM" id="SSF53300">
    <property type="entry name" value="vWA-like"/>
    <property type="match status" value="1"/>
</dbReference>
<protein>
    <recommendedName>
        <fullName evidence="13">Collagen alpha-1(XX) chain</fullName>
    </recommendedName>
</protein>
<evidence type="ECO:0000256" key="8">
    <source>
        <dbReference type="SAM" id="SignalP"/>
    </source>
</evidence>
<dbReference type="FunFam" id="3.40.50.410:FF:000001">
    <property type="entry name" value="Collagen, type XII, alpha 1"/>
    <property type="match status" value="1"/>
</dbReference>
<feature type="domain" description="VWFA" evidence="9">
    <location>
        <begin position="232"/>
        <end position="404"/>
    </location>
</feature>
<keyword evidence="5" id="KW-0176">Collagen</keyword>
<keyword evidence="12" id="KW-1185">Reference proteome</keyword>
<dbReference type="InterPro" id="IPR003961">
    <property type="entry name" value="FN3_dom"/>
</dbReference>
<evidence type="ECO:0000256" key="4">
    <source>
        <dbReference type="ARBA" id="ARBA00022737"/>
    </source>
</evidence>